<feature type="non-terminal residue" evidence="1">
    <location>
        <position position="1"/>
    </location>
</feature>
<comment type="caution">
    <text evidence="1">The sequence shown here is derived from an EMBL/GenBank/DDBJ whole genome shotgun (WGS) entry which is preliminary data.</text>
</comment>
<gene>
    <name evidence="1" type="ORF">S01H1_86023</name>
</gene>
<feature type="non-terminal residue" evidence="1">
    <location>
        <position position="51"/>
    </location>
</feature>
<dbReference type="AlphaFoldDB" id="X0Z7I3"/>
<evidence type="ECO:0000313" key="1">
    <source>
        <dbReference type="EMBL" id="GAG44511.1"/>
    </source>
</evidence>
<accession>X0Z7I3</accession>
<sequence length="51" mass="6005">PHLSFTSEEEQFGQEEIRKLGIPDGTPFVCFHARDASYLKAVFPERNWYYP</sequence>
<dbReference type="EMBL" id="BARS01059355">
    <property type="protein sequence ID" value="GAG44511.1"/>
    <property type="molecule type" value="Genomic_DNA"/>
</dbReference>
<organism evidence="1">
    <name type="scientific">marine sediment metagenome</name>
    <dbReference type="NCBI Taxonomy" id="412755"/>
    <lineage>
        <taxon>unclassified sequences</taxon>
        <taxon>metagenomes</taxon>
        <taxon>ecological metagenomes</taxon>
    </lineage>
</organism>
<protein>
    <submittedName>
        <fullName evidence="1">Uncharacterized protein</fullName>
    </submittedName>
</protein>
<reference evidence="1" key="1">
    <citation type="journal article" date="2014" name="Front. Microbiol.">
        <title>High frequency of phylogenetically diverse reductive dehalogenase-homologous genes in deep subseafloor sedimentary metagenomes.</title>
        <authorList>
            <person name="Kawai M."/>
            <person name="Futagami T."/>
            <person name="Toyoda A."/>
            <person name="Takaki Y."/>
            <person name="Nishi S."/>
            <person name="Hori S."/>
            <person name="Arai W."/>
            <person name="Tsubouchi T."/>
            <person name="Morono Y."/>
            <person name="Uchiyama I."/>
            <person name="Ito T."/>
            <person name="Fujiyama A."/>
            <person name="Inagaki F."/>
            <person name="Takami H."/>
        </authorList>
    </citation>
    <scope>NUCLEOTIDE SEQUENCE</scope>
    <source>
        <strain evidence="1">Expedition CK06-06</strain>
    </source>
</reference>
<name>X0Z7I3_9ZZZZ</name>
<proteinExistence type="predicted"/>